<dbReference type="RefSeq" id="WP_419189022.1">
    <property type="nucleotide sequence ID" value="NZ_CP036526.1"/>
</dbReference>
<dbReference type="Proteomes" id="UP000319817">
    <property type="component" value="Chromosome"/>
</dbReference>
<dbReference type="Gene3D" id="2.30.30.60">
    <property type="match status" value="1"/>
</dbReference>
<evidence type="ECO:0000259" key="8">
    <source>
        <dbReference type="Pfam" id="PF00924"/>
    </source>
</evidence>
<feature type="transmembrane region" description="Helical" evidence="7">
    <location>
        <begin position="930"/>
        <end position="949"/>
    </location>
</feature>
<feature type="transmembrane region" description="Helical" evidence="7">
    <location>
        <begin position="796"/>
        <end position="817"/>
    </location>
</feature>
<dbReference type="InterPro" id="IPR011066">
    <property type="entry name" value="MscS_channel_C_sf"/>
</dbReference>
<keyword evidence="5 7" id="KW-0472">Membrane</keyword>
<keyword evidence="3 7" id="KW-0812">Transmembrane</keyword>
<evidence type="ECO:0000256" key="3">
    <source>
        <dbReference type="ARBA" id="ARBA00022692"/>
    </source>
</evidence>
<proteinExistence type="predicted"/>
<dbReference type="InterPro" id="IPR025692">
    <property type="entry name" value="MscS_IM_dom1"/>
</dbReference>
<evidence type="ECO:0000256" key="6">
    <source>
        <dbReference type="SAM" id="MobiDB-lite"/>
    </source>
</evidence>
<feature type="compositionally biased region" description="Polar residues" evidence="6">
    <location>
        <begin position="201"/>
        <end position="218"/>
    </location>
</feature>
<feature type="transmembrane region" description="Helical" evidence="7">
    <location>
        <begin position="540"/>
        <end position="568"/>
    </location>
</feature>
<dbReference type="GO" id="GO:0005886">
    <property type="term" value="C:plasma membrane"/>
    <property type="evidence" value="ECO:0007669"/>
    <property type="project" value="UniProtKB-SubCell"/>
</dbReference>
<evidence type="ECO:0000313" key="11">
    <source>
        <dbReference type="Proteomes" id="UP000319817"/>
    </source>
</evidence>
<dbReference type="InterPro" id="IPR052702">
    <property type="entry name" value="MscS-like_channel"/>
</dbReference>
<feature type="compositionally biased region" description="Low complexity" evidence="6">
    <location>
        <begin position="173"/>
        <end position="196"/>
    </location>
</feature>
<keyword evidence="2" id="KW-1003">Cell membrane</keyword>
<dbReference type="Pfam" id="PF12794">
    <property type="entry name" value="MscS_TM"/>
    <property type="match status" value="1"/>
</dbReference>
<evidence type="ECO:0000256" key="7">
    <source>
        <dbReference type="SAM" id="Phobius"/>
    </source>
</evidence>
<dbReference type="AlphaFoldDB" id="A0A517NW80"/>
<feature type="compositionally biased region" description="Polar residues" evidence="6">
    <location>
        <begin position="124"/>
        <end position="155"/>
    </location>
</feature>
<keyword evidence="11" id="KW-1185">Reference proteome</keyword>
<feature type="domain" description="Mechanosensitive ion channel inner membrane" evidence="9">
    <location>
        <begin position="505"/>
        <end position="741"/>
    </location>
</feature>
<feature type="domain" description="Mechanosensitive ion channel MscS" evidence="8">
    <location>
        <begin position="947"/>
        <end position="1012"/>
    </location>
</feature>
<dbReference type="SUPFAM" id="SSF82689">
    <property type="entry name" value="Mechanosensitive channel protein MscS (YggB), C-terminal domain"/>
    <property type="match status" value="1"/>
</dbReference>
<dbReference type="InterPro" id="IPR023408">
    <property type="entry name" value="MscS_beta-dom_sf"/>
</dbReference>
<dbReference type="Pfam" id="PF00924">
    <property type="entry name" value="MS_channel_2nd"/>
    <property type="match status" value="1"/>
</dbReference>
<feature type="compositionally biased region" description="Polar residues" evidence="6">
    <location>
        <begin position="97"/>
        <end position="109"/>
    </location>
</feature>
<evidence type="ECO:0000256" key="2">
    <source>
        <dbReference type="ARBA" id="ARBA00022475"/>
    </source>
</evidence>
<reference evidence="10 11" key="1">
    <citation type="submission" date="2019-02" db="EMBL/GenBank/DDBJ databases">
        <title>Deep-cultivation of Planctomycetes and their phenomic and genomic characterization uncovers novel biology.</title>
        <authorList>
            <person name="Wiegand S."/>
            <person name="Jogler M."/>
            <person name="Boedeker C."/>
            <person name="Pinto D."/>
            <person name="Vollmers J."/>
            <person name="Rivas-Marin E."/>
            <person name="Kohn T."/>
            <person name="Peeters S.H."/>
            <person name="Heuer A."/>
            <person name="Rast P."/>
            <person name="Oberbeckmann S."/>
            <person name="Bunk B."/>
            <person name="Jeske O."/>
            <person name="Meyerdierks A."/>
            <person name="Storesund J.E."/>
            <person name="Kallscheuer N."/>
            <person name="Luecker S."/>
            <person name="Lage O.M."/>
            <person name="Pohl T."/>
            <person name="Merkel B.J."/>
            <person name="Hornburger P."/>
            <person name="Mueller R.-W."/>
            <person name="Bruemmer F."/>
            <person name="Labrenz M."/>
            <person name="Spormann A.M."/>
            <person name="Op den Camp H."/>
            <person name="Overmann J."/>
            <person name="Amann R."/>
            <person name="Jetten M.S.M."/>
            <person name="Mascher T."/>
            <person name="Medema M.H."/>
            <person name="Devos D.P."/>
            <person name="Kaster A.-K."/>
            <person name="Ovreas L."/>
            <person name="Rohde M."/>
            <person name="Galperin M.Y."/>
            <person name="Jogler C."/>
        </authorList>
    </citation>
    <scope>NUCLEOTIDE SEQUENCE [LARGE SCALE GENOMIC DNA]</scope>
    <source>
        <strain evidence="10 11">K23_9</strain>
    </source>
</reference>
<evidence type="ECO:0000256" key="1">
    <source>
        <dbReference type="ARBA" id="ARBA00004651"/>
    </source>
</evidence>
<dbReference type="Gene3D" id="1.10.287.1260">
    <property type="match status" value="1"/>
</dbReference>
<feature type="transmembrane region" description="Helical" evidence="7">
    <location>
        <begin position="731"/>
        <end position="751"/>
    </location>
</feature>
<feature type="transmembrane region" description="Helical" evidence="7">
    <location>
        <begin position="695"/>
        <end position="719"/>
    </location>
</feature>
<evidence type="ECO:0000259" key="9">
    <source>
        <dbReference type="Pfam" id="PF12794"/>
    </source>
</evidence>
<evidence type="ECO:0000256" key="5">
    <source>
        <dbReference type="ARBA" id="ARBA00023136"/>
    </source>
</evidence>
<evidence type="ECO:0000256" key="4">
    <source>
        <dbReference type="ARBA" id="ARBA00022989"/>
    </source>
</evidence>
<dbReference type="GO" id="GO:0008381">
    <property type="term" value="F:mechanosensitive monoatomic ion channel activity"/>
    <property type="evidence" value="ECO:0007669"/>
    <property type="project" value="UniProtKB-ARBA"/>
</dbReference>
<dbReference type="EMBL" id="CP036526">
    <property type="protein sequence ID" value="QDT11390.1"/>
    <property type="molecule type" value="Genomic_DNA"/>
</dbReference>
<dbReference type="InterPro" id="IPR010920">
    <property type="entry name" value="LSM_dom_sf"/>
</dbReference>
<feature type="transmembrane region" description="Helical" evidence="7">
    <location>
        <begin position="622"/>
        <end position="642"/>
    </location>
</feature>
<feature type="compositionally biased region" description="Acidic residues" evidence="6">
    <location>
        <begin position="1132"/>
        <end position="1145"/>
    </location>
</feature>
<evidence type="ECO:0000313" key="10">
    <source>
        <dbReference type="EMBL" id="QDT11390.1"/>
    </source>
</evidence>
<feature type="transmembrane region" description="Helical" evidence="7">
    <location>
        <begin position="501"/>
        <end position="519"/>
    </location>
</feature>
<feature type="transmembrane region" description="Helical" evidence="7">
    <location>
        <begin position="902"/>
        <end position="924"/>
    </location>
</feature>
<protein>
    <submittedName>
        <fullName evidence="10">Putative MscS family protein.1</fullName>
    </submittedName>
</protein>
<comment type="subcellular location">
    <subcellularLocation>
        <location evidence="1">Cell membrane</location>
        <topology evidence="1">Multi-pass membrane protein</topology>
    </subcellularLocation>
</comment>
<keyword evidence="4 7" id="KW-1133">Transmembrane helix</keyword>
<gene>
    <name evidence="10" type="ORF">K239x_33860</name>
</gene>
<feature type="transmembrane region" description="Helical" evidence="7">
    <location>
        <begin position="654"/>
        <end position="674"/>
    </location>
</feature>
<dbReference type="SUPFAM" id="SSF50182">
    <property type="entry name" value="Sm-like ribonucleoproteins"/>
    <property type="match status" value="1"/>
</dbReference>
<name>A0A517NW80_9BACT</name>
<feature type="transmembrane region" description="Helical" evidence="7">
    <location>
        <begin position="869"/>
        <end position="890"/>
    </location>
</feature>
<dbReference type="InterPro" id="IPR006685">
    <property type="entry name" value="MscS_channel_2nd"/>
</dbReference>
<dbReference type="PANTHER" id="PTHR30347:SF1">
    <property type="entry name" value="MECHANOSENSITIVE CHANNEL MSCK"/>
    <property type="match status" value="1"/>
</dbReference>
<organism evidence="10 11">
    <name type="scientific">Stieleria marina</name>
    <dbReference type="NCBI Taxonomy" id="1930275"/>
    <lineage>
        <taxon>Bacteria</taxon>
        <taxon>Pseudomonadati</taxon>
        <taxon>Planctomycetota</taxon>
        <taxon>Planctomycetia</taxon>
        <taxon>Pirellulales</taxon>
        <taxon>Pirellulaceae</taxon>
        <taxon>Stieleria</taxon>
    </lineage>
</organism>
<feature type="region of interest" description="Disordered" evidence="6">
    <location>
        <begin position="97"/>
        <end position="218"/>
    </location>
</feature>
<dbReference type="PANTHER" id="PTHR30347">
    <property type="entry name" value="POTASSIUM CHANNEL RELATED"/>
    <property type="match status" value="1"/>
</dbReference>
<feature type="region of interest" description="Disordered" evidence="6">
    <location>
        <begin position="1107"/>
        <end position="1158"/>
    </location>
</feature>
<sequence>MMTQRLQPCFVLLITLAIGVLIQSGNHSSAQGYSQGHPQGVIVHGATQPMTYPSQSIPTNAISTNGIPITGYPTGSTVIYPPVNHLNANNLSGSNLTTTQTLPSNSSAIPVQPGYSPTRVATLPTPTLQQSPSRQGSRWNNDSPNRSSSTATPQRLPQGDRSGARSNDNAWANTVSSITGTNTSSSNGLANGSSPSRDTRGNSTRLASSRTSYASGAYQATATNSARLGSGRQQETMWRTDTADTVYRRENIQSTRLAAQQHRRMAETAVPVEADRMIENANLAQQWADLAERYLTLSDRVADARAKFSSTSRDYEDVHAKLEHYGLTSTVGMLLRNKKEQLNSWQVSDSQSLFIAQELAHSRQSQLELELNRYEVSDIAAERNRLVDAAGYDVGDTKHHLLVSRVGSLLTERSQWIGDLERGYEDYQNKLGELDSVTTASTTLATDYRTLINRHITWIRSDDAIGVQDIRDLRGGTAALFDSGRSADFGPTLSSKLNANTAGGMLLVAGIVALLLVRWRAKAWLLGIGKRTRMRESSSGACKAVASILTIVVALAFPAVLYCIARWLGTGIVSESTLFASKAFYAASLVLLLVELGRQTLRSHGILDKHVDVQIPGNNRAVNFLTILGFGLAVAAYTITLMSQVDHGMWRASVARFGFIFAMLVVATLAHYALRPTGGLLEPLIKKFGGSVIYQVRWVLYLAGIAFPLAMIGLSIAGYGFTANELTRRAIITLIAVLMAATLWSGLKILAAGAWNRLTGVVTPKVERDEYGVIETSGGHVSGTLAEHSLELKHHLAFLCQCGLVLGAVVCLGWLWVDVFPNVQMGNPVVWTVEDSVTRASVDANGQSFTETVQETKSVTALHVLLSAATFWVAFQLAKLLPALFDALVLQRVSFDEGMEHFSLVLGRGLLFGIGCLIACKLLGVRWQVIQWLAVGLTIGLGFGLQDMVRNLFGGLIVLFEKPARLGDLISVGNVTGRVSAQKLRTTVLSDDEGREVIVPNKNFVSEDVTNWMGAGRLQVIPIEVAVTRDERPADLCRSLQELAIEQEHVLISPAPQATLVCVGKRSQRIEVRAWVEEDRDADRLREHLLQVTTTFLKDKNWWVKNQPTQRRTPDPRGTRSSDLTGDLTGDMSDEAFDALSDDVFGESRPRRRRKRSA</sequence>
<accession>A0A517NW80</accession>